<keyword evidence="5 10" id="KW-0812">Transmembrane</keyword>
<feature type="compositionally biased region" description="Basic residues" evidence="11">
    <location>
        <begin position="30"/>
        <end position="40"/>
    </location>
</feature>
<feature type="transmembrane region" description="Helical" evidence="10">
    <location>
        <begin position="436"/>
        <end position="459"/>
    </location>
</feature>
<evidence type="ECO:0000256" key="1">
    <source>
        <dbReference type="ARBA" id="ARBA00004127"/>
    </source>
</evidence>
<dbReference type="NCBIfam" id="TIGR00378">
    <property type="entry name" value="cax"/>
    <property type="match status" value="1"/>
</dbReference>
<feature type="domain" description="Sodium/calcium exchanger membrane region" evidence="12">
    <location>
        <begin position="144"/>
        <end position="306"/>
    </location>
</feature>
<feature type="transmembrane region" description="Helical" evidence="10">
    <location>
        <begin position="210"/>
        <end position="235"/>
    </location>
</feature>
<evidence type="ECO:0000256" key="2">
    <source>
        <dbReference type="ARBA" id="ARBA00008170"/>
    </source>
</evidence>
<dbReference type="Pfam" id="PF01699">
    <property type="entry name" value="Na_Ca_ex"/>
    <property type="match status" value="2"/>
</dbReference>
<evidence type="ECO:0000256" key="8">
    <source>
        <dbReference type="ARBA" id="ARBA00023065"/>
    </source>
</evidence>
<evidence type="ECO:0000256" key="11">
    <source>
        <dbReference type="SAM" id="MobiDB-lite"/>
    </source>
</evidence>
<evidence type="ECO:0000259" key="12">
    <source>
        <dbReference type="Pfam" id="PF01699"/>
    </source>
</evidence>
<keyword evidence="6 10" id="KW-0106">Calcium</keyword>
<evidence type="ECO:0000256" key="9">
    <source>
        <dbReference type="ARBA" id="ARBA00023136"/>
    </source>
</evidence>
<keyword evidence="8 10" id="KW-0406">Ion transport</keyword>
<feature type="transmembrane region" description="Helical" evidence="10">
    <location>
        <begin position="247"/>
        <end position="266"/>
    </location>
</feature>
<gene>
    <name evidence="13" type="ORF">LTR78_001672</name>
</gene>
<dbReference type="InterPro" id="IPR004837">
    <property type="entry name" value="NaCa_Exmemb"/>
</dbReference>
<dbReference type="GO" id="GO:0012505">
    <property type="term" value="C:endomembrane system"/>
    <property type="evidence" value="ECO:0007669"/>
    <property type="project" value="UniProtKB-SubCell"/>
</dbReference>
<comment type="caution">
    <text evidence="10">Lacks conserved residue(s) required for the propagation of feature annotation.</text>
</comment>
<feature type="transmembrane region" description="Helical" evidence="10">
    <location>
        <begin position="176"/>
        <end position="198"/>
    </location>
</feature>
<dbReference type="Gene3D" id="1.20.1420.30">
    <property type="entry name" value="NCX, central ion-binding region"/>
    <property type="match status" value="2"/>
</dbReference>
<feature type="region of interest" description="Disordered" evidence="11">
    <location>
        <begin position="1"/>
        <end position="67"/>
    </location>
</feature>
<feature type="transmembrane region" description="Helical" evidence="10">
    <location>
        <begin position="286"/>
        <end position="304"/>
    </location>
</feature>
<dbReference type="InterPro" id="IPR004713">
    <property type="entry name" value="CaH_exchang"/>
</dbReference>
<proteinExistence type="inferred from homology"/>
<keyword evidence="10" id="KW-0050">Antiport</keyword>
<dbReference type="GO" id="GO:0015369">
    <property type="term" value="F:calcium:proton antiporter activity"/>
    <property type="evidence" value="ECO:0007669"/>
    <property type="project" value="UniProtKB-UniRule"/>
</dbReference>
<feature type="transmembrane region" description="Helical" evidence="10">
    <location>
        <begin position="146"/>
        <end position="164"/>
    </location>
</feature>
<feature type="compositionally biased region" description="Low complexity" evidence="11">
    <location>
        <begin position="10"/>
        <end position="24"/>
    </location>
</feature>
<keyword evidence="4 10" id="KW-0109">Calcium transport</keyword>
<evidence type="ECO:0000256" key="5">
    <source>
        <dbReference type="ARBA" id="ARBA00022692"/>
    </source>
</evidence>
<dbReference type="InterPro" id="IPR004798">
    <property type="entry name" value="CAX-like"/>
</dbReference>
<keyword evidence="14" id="KW-1185">Reference proteome</keyword>
<comment type="similarity">
    <text evidence="2 10">Belongs to the Ca(2+):cation antiporter (CaCA) (TC 2.A.19) family.</text>
</comment>
<name>A0AAE0WUE9_9PEZI</name>
<accession>A0AAE0WUE9</accession>
<dbReference type="InterPro" id="IPR044880">
    <property type="entry name" value="NCX_ion-bd_dom_sf"/>
</dbReference>
<feature type="transmembrane region" description="Helical" evidence="10">
    <location>
        <begin position="466"/>
        <end position="486"/>
    </location>
</feature>
<keyword evidence="10" id="KW-0926">Vacuole</keyword>
<evidence type="ECO:0000256" key="10">
    <source>
        <dbReference type="RuleBase" id="RU365028"/>
    </source>
</evidence>
<evidence type="ECO:0000256" key="6">
    <source>
        <dbReference type="ARBA" id="ARBA00022837"/>
    </source>
</evidence>
<protein>
    <recommendedName>
        <fullName evidence="10">Vacuolar calcium ion transporter</fullName>
    </recommendedName>
</protein>
<dbReference type="GO" id="GO:0006874">
    <property type="term" value="P:intracellular calcium ion homeostasis"/>
    <property type="evidence" value="ECO:0007669"/>
    <property type="project" value="TreeGrafter"/>
</dbReference>
<feature type="transmembrane region" description="Helical" evidence="10">
    <location>
        <begin position="410"/>
        <end position="430"/>
    </location>
</feature>
<organism evidence="13 14">
    <name type="scientific">Recurvomyces mirabilis</name>
    <dbReference type="NCBI Taxonomy" id="574656"/>
    <lineage>
        <taxon>Eukaryota</taxon>
        <taxon>Fungi</taxon>
        <taxon>Dikarya</taxon>
        <taxon>Ascomycota</taxon>
        <taxon>Pezizomycotina</taxon>
        <taxon>Dothideomycetes</taxon>
        <taxon>Dothideomycetidae</taxon>
        <taxon>Mycosphaerellales</taxon>
        <taxon>Teratosphaeriaceae</taxon>
        <taxon>Recurvomyces</taxon>
    </lineage>
</organism>
<reference evidence="13" key="1">
    <citation type="submission" date="2023-07" db="EMBL/GenBank/DDBJ databases">
        <title>Black Yeasts Isolated from many extreme environments.</title>
        <authorList>
            <person name="Coleine C."/>
            <person name="Stajich J.E."/>
            <person name="Selbmann L."/>
        </authorList>
    </citation>
    <scope>NUCLEOTIDE SEQUENCE</scope>
    <source>
        <strain evidence="13">CCFEE 5485</strain>
    </source>
</reference>
<comment type="subcellular location">
    <subcellularLocation>
        <location evidence="1">Endomembrane system</location>
        <topology evidence="1">Multi-pass membrane protein</topology>
    </subcellularLocation>
    <subcellularLocation>
        <location evidence="10">Vacuole membrane</location>
    </subcellularLocation>
</comment>
<keyword evidence="9 10" id="KW-0472">Membrane</keyword>
<evidence type="ECO:0000313" key="13">
    <source>
        <dbReference type="EMBL" id="KAK3678375.1"/>
    </source>
</evidence>
<feature type="domain" description="Sodium/calcium exchanger membrane region" evidence="12">
    <location>
        <begin position="342"/>
        <end position="484"/>
    </location>
</feature>
<sequence>MDGVHPQIENGGPPQQNYGPPSQQGYGGTKQRKPGRAKVFTRKDAHPDTIEAPYSNGYDGSREKQTKEKELPRYNDNGQKINHAGHVVHPWVQPDGESGRKGFNPLKFVQICYRSTSTASKWTNILWPFTIAAMVMHFGFPQHQLWVFITCYIGMVPAANLVGFGGQELARKIPKVLGVILETTFGSIVEIILFMVLISTNGGNFAVIRAAILGSILANLLFCLGMCFFVGGIFHPQQTFHEAISEVGSNLMLVAAVGLVIPTIYYTSLSGGRVTPERLTMETARISRAAAIILLVAFFVYVWFQSRSHHGLYEDILEADEERDHDRHKDLAKAKLTATEAIIAVLIALTFVSFMAVFLVQQIDFMVAERHLSDAFIGLILIPLVEKAAEHLTAVDEAYDNQMNFALSHVLGASIQTALLNTPLVILVGWGLGRDLLLNFELFDAVVLILAIIVVGNFLRDEKSDYLEGALCVMVYILIAVTAWYYPNPELEGGTSSAEAGTGSGTAEAVQHATANVAREAVRMLIKG</sequence>
<evidence type="ECO:0000256" key="3">
    <source>
        <dbReference type="ARBA" id="ARBA00022448"/>
    </source>
</evidence>
<feature type="transmembrane region" description="Helical" evidence="10">
    <location>
        <begin position="341"/>
        <end position="360"/>
    </location>
</feature>
<dbReference type="PANTHER" id="PTHR31503">
    <property type="entry name" value="VACUOLAR CALCIUM ION TRANSPORTER"/>
    <property type="match status" value="1"/>
</dbReference>
<keyword evidence="7 10" id="KW-1133">Transmembrane helix</keyword>
<dbReference type="PANTHER" id="PTHR31503:SF14">
    <property type="entry name" value="VACUOLAR CALCIUM ION TRANSPORTER"/>
    <property type="match status" value="1"/>
</dbReference>
<dbReference type="AlphaFoldDB" id="A0AAE0WUE9"/>
<dbReference type="EMBL" id="JAUTXT010000004">
    <property type="protein sequence ID" value="KAK3678375.1"/>
    <property type="molecule type" value="Genomic_DNA"/>
</dbReference>
<comment type="function">
    <text evidence="10">Has a role in promoting intracellular calcium ion sequestration via the exchange of calcium ions for hydrogen ions across the vacuolar membrane. Involved also in manganese ion homeostasis via its uptake into the vacuole.</text>
</comment>
<evidence type="ECO:0000256" key="4">
    <source>
        <dbReference type="ARBA" id="ARBA00022568"/>
    </source>
</evidence>
<comment type="caution">
    <text evidence="13">The sequence shown here is derived from an EMBL/GenBank/DDBJ whole genome shotgun (WGS) entry which is preliminary data.</text>
</comment>
<evidence type="ECO:0000313" key="14">
    <source>
        <dbReference type="Proteomes" id="UP001274830"/>
    </source>
</evidence>
<dbReference type="GO" id="GO:0000329">
    <property type="term" value="C:fungal-type vacuole membrane"/>
    <property type="evidence" value="ECO:0007669"/>
    <property type="project" value="TreeGrafter"/>
</dbReference>
<evidence type="ECO:0000256" key="7">
    <source>
        <dbReference type="ARBA" id="ARBA00022989"/>
    </source>
</evidence>
<dbReference type="Proteomes" id="UP001274830">
    <property type="component" value="Unassembled WGS sequence"/>
</dbReference>
<keyword evidence="3 10" id="KW-0813">Transport</keyword>